<dbReference type="OrthoDB" id="9948148at2759"/>
<evidence type="ECO:0000313" key="2">
    <source>
        <dbReference type="EMBL" id="GCC29177.1"/>
    </source>
</evidence>
<proteinExistence type="predicted"/>
<comment type="caution">
    <text evidence="2">The sequence shown here is derived from an EMBL/GenBank/DDBJ whole genome shotgun (WGS) entry which is preliminary data.</text>
</comment>
<dbReference type="Proteomes" id="UP000287033">
    <property type="component" value="Unassembled WGS sequence"/>
</dbReference>
<dbReference type="AlphaFoldDB" id="A0A401SFJ2"/>
<keyword evidence="3" id="KW-1185">Reference proteome</keyword>
<dbReference type="OMA" id="NNQWIET"/>
<protein>
    <submittedName>
        <fullName evidence="2">Uncharacterized protein</fullName>
    </submittedName>
</protein>
<sequence>MSHIDTFLQPARSKNVAYSSDNFTFQNPWNMVMITKALKGAKKAKMEESKFLNEIKFFNSCMLRHVESVEKPRISLEAVEMEQTINALRLGKIFEMQSNQWIETPPVPREGTLTRHPKRNKTEEN</sequence>
<organism evidence="2 3">
    <name type="scientific">Chiloscyllium punctatum</name>
    <name type="common">Brownbanded bambooshark</name>
    <name type="synonym">Hemiscyllium punctatum</name>
    <dbReference type="NCBI Taxonomy" id="137246"/>
    <lineage>
        <taxon>Eukaryota</taxon>
        <taxon>Metazoa</taxon>
        <taxon>Chordata</taxon>
        <taxon>Craniata</taxon>
        <taxon>Vertebrata</taxon>
        <taxon>Chondrichthyes</taxon>
        <taxon>Elasmobranchii</taxon>
        <taxon>Galeomorphii</taxon>
        <taxon>Galeoidea</taxon>
        <taxon>Orectolobiformes</taxon>
        <taxon>Hemiscylliidae</taxon>
        <taxon>Chiloscyllium</taxon>
    </lineage>
</organism>
<feature type="region of interest" description="Disordered" evidence="1">
    <location>
        <begin position="101"/>
        <end position="125"/>
    </location>
</feature>
<name>A0A401SFJ2_CHIPU</name>
<reference evidence="2 3" key="1">
    <citation type="journal article" date="2018" name="Nat. Ecol. Evol.">
        <title>Shark genomes provide insights into elasmobranch evolution and the origin of vertebrates.</title>
        <authorList>
            <person name="Hara Y"/>
            <person name="Yamaguchi K"/>
            <person name="Onimaru K"/>
            <person name="Kadota M"/>
            <person name="Koyanagi M"/>
            <person name="Keeley SD"/>
            <person name="Tatsumi K"/>
            <person name="Tanaka K"/>
            <person name="Motone F"/>
            <person name="Kageyama Y"/>
            <person name="Nozu R"/>
            <person name="Adachi N"/>
            <person name="Nishimura O"/>
            <person name="Nakagawa R"/>
            <person name="Tanegashima C"/>
            <person name="Kiyatake I"/>
            <person name="Matsumoto R"/>
            <person name="Murakumo K"/>
            <person name="Nishida K"/>
            <person name="Terakita A"/>
            <person name="Kuratani S"/>
            <person name="Sato K"/>
            <person name="Hyodo S Kuraku.S."/>
        </authorList>
    </citation>
    <scope>NUCLEOTIDE SEQUENCE [LARGE SCALE GENOMIC DNA]</scope>
</reference>
<evidence type="ECO:0000313" key="3">
    <source>
        <dbReference type="Proteomes" id="UP000287033"/>
    </source>
</evidence>
<evidence type="ECO:0000256" key="1">
    <source>
        <dbReference type="SAM" id="MobiDB-lite"/>
    </source>
</evidence>
<gene>
    <name evidence="2" type="ORF">chiPu_0007614</name>
</gene>
<dbReference type="EMBL" id="BEZZ01000237">
    <property type="protein sequence ID" value="GCC29177.1"/>
    <property type="molecule type" value="Genomic_DNA"/>
</dbReference>
<accession>A0A401SFJ2</accession>